<name>A0A9W8VBR7_9HYPO</name>
<dbReference type="EMBL" id="JAOQAZ010000031">
    <property type="protein sequence ID" value="KAJ4250167.1"/>
    <property type="molecule type" value="Genomic_DNA"/>
</dbReference>
<reference evidence="2" key="1">
    <citation type="submission" date="2022-09" db="EMBL/GenBank/DDBJ databases">
        <title>Fusarium specimens isolated from Avocado Roots.</title>
        <authorList>
            <person name="Stajich J."/>
            <person name="Roper C."/>
            <person name="Heimlech-Rivalta G."/>
        </authorList>
    </citation>
    <scope>NUCLEOTIDE SEQUENCE</scope>
    <source>
        <strain evidence="2">CF00136</strain>
    </source>
</reference>
<gene>
    <name evidence="2" type="ORF">NW762_011981</name>
</gene>
<organism evidence="2 3">
    <name type="scientific">Fusarium torreyae</name>
    <dbReference type="NCBI Taxonomy" id="1237075"/>
    <lineage>
        <taxon>Eukaryota</taxon>
        <taxon>Fungi</taxon>
        <taxon>Dikarya</taxon>
        <taxon>Ascomycota</taxon>
        <taxon>Pezizomycotina</taxon>
        <taxon>Sordariomycetes</taxon>
        <taxon>Hypocreomycetidae</taxon>
        <taxon>Hypocreales</taxon>
        <taxon>Nectriaceae</taxon>
        <taxon>Fusarium</taxon>
    </lineage>
</organism>
<comment type="caution">
    <text evidence="2">The sequence shown here is derived from an EMBL/GenBank/DDBJ whole genome shotgun (WGS) entry which is preliminary data.</text>
</comment>
<feature type="domain" description="Oxidoreductase acuF-like C2H2 type zinc-finger" evidence="1">
    <location>
        <begin position="277"/>
        <end position="298"/>
    </location>
</feature>
<accession>A0A9W8VBR7</accession>
<evidence type="ECO:0000259" key="1">
    <source>
        <dbReference type="Pfam" id="PF26082"/>
    </source>
</evidence>
<dbReference type="Proteomes" id="UP001152049">
    <property type="component" value="Unassembled WGS sequence"/>
</dbReference>
<keyword evidence="3" id="KW-1185">Reference proteome</keyword>
<dbReference type="PANTHER" id="PTHR35391:SF7">
    <property type="entry name" value="C2H2-TYPE DOMAIN-CONTAINING PROTEIN"/>
    <property type="match status" value="1"/>
</dbReference>
<dbReference type="Pfam" id="PF26082">
    <property type="entry name" value="zf-C2H2_AcuF"/>
    <property type="match status" value="1"/>
</dbReference>
<dbReference type="OrthoDB" id="6133115at2759"/>
<dbReference type="PANTHER" id="PTHR35391">
    <property type="entry name" value="C2H2-TYPE DOMAIN-CONTAINING PROTEIN-RELATED"/>
    <property type="match status" value="1"/>
</dbReference>
<protein>
    <recommendedName>
        <fullName evidence="1">Oxidoreductase acuF-like C2H2 type zinc-finger domain-containing protein</fullName>
    </recommendedName>
</protein>
<dbReference type="AlphaFoldDB" id="A0A9W8VBR7"/>
<proteinExistence type="predicted"/>
<dbReference type="InterPro" id="IPR058925">
    <property type="entry name" value="zf-C2H2_AcuF"/>
</dbReference>
<evidence type="ECO:0000313" key="2">
    <source>
        <dbReference type="EMBL" id="KAJ4250167.1"/>
    </source>
</evidence>
<sequence length="516" mass="58418">MDAEENINEQTCSVKTQFESLVKYLRQADEMESQHLLRTVVEDLLARFVLWAGNLGALQKPTSQLSLDRRLSNAPDVIHEVMRQLKDVAEALEDLSNMVRGAHDDHNMTLEPSLENDPSGEYAMILRMISGSVGSLFKLGVLVRKSITRDRFERALQEPDLQFPPQFDIQHVQERYPKTSISGITTRLGSAISKRRQFIAYCRDHRYRLGEESAFGDDRKRHKEHNSSKATTFHPDMKLTDIQMEESDTASYASASTITDSDLTHQLPSLASLSPDGQPFECPICFTLQNFQRDKSWRATYTCSLCDNVKAVTKDDLQTHLKLHGSFDNHQLETLVQAGLDIAKKFFARDCPFCQEWATKLRSRLSSTNLDEGPALVSLSRFKRHVATHQEQLALFAMPQSNAEDEIEDEDTCLDSISSSDSQGYPSGIEQIAQLEDINVPAAEQLGWVEGDQLVQEMWKVDLESNTTEWGSSETATEWKTPEVSHQVLLMSLFKLRQSFCYAKGPDKAHAHTSKR</sequence>
<evidence type="ECO:0000313" key="3">
    <source>
        <dbReference type="Proteomes" id="UP001152049"/>
    </source>
</evidence>